<dbReference type="PANTHER" id="PTHR30487">
    <property type="entry name" value="TYPE 4 PREPILIN-LIKE PROTEINS LEADER PEPTIDE-PROCESSING ENZYME"/>
    <property type="match status" value="1"/>
</dbReference>
<dbReference type="PANTHER" id="PTHR30487:SF0">
    <property type="entry name" value="PREPILIN LEADER PEPTIDASE_N-METHYLTRANSFERASE-RELATED"/>
    <property type="match status" value="1"/>
</dbReference>
<feature type="transmembrane region" description="Helical" evidence="2">
    <location>
        <begin position="175"/>
        <end position="201"/>
    </location>
</feature>
<keyword evidence="4" id="KW-0378">Hydrolase</keyword>
<evidence type="ECO:0000256" key="2">
    <source>
        <dbReference type="SAM" id="Phobius"/>
    </source>
</evidence>
<dbReference type="EC" id="3.4.23.-" evidence="4"/>
<feature type="domain" description="Prepilin type IV endopeptidase peptidase" evidence="3">
    <location>
        <begin position="106"/>
        <end position="207"/>
    </location>
</feature>
<evidence type="ECO:0000313" key="5">
    <source>
        <dbReference type="Proteomes" id="UP001551675"/>
    </source>
</evidence>
<evidence type="ECO:0000259" key="3">
    <source>
        <dbReference type="Pfam" id="PF01478"/>
    </source>
</evidence>
<dbReference type="InterPro" id="IPR050882">
    <property type="entry name" value="Prepilin_peptidase/N-MTase"/>
</dbReference>
<keyword evidence="5" id="KW-1185">Reference proteome</keyword>
<comment type="similarity">
    <text evidence="1">Belongs to the peptidase A24 family.</text>
</comment>
<feature type="transmembrane region" description="Helical" evidence="2">
    <location>
        <begin position="88"/>
        <end position="114"/>
    </location>
</feature>
<name>A0ABV3G8W8_MICGL</name>
<organism evidence="4 5">
    <name type="scientific">Microtetraspora glauca</name>
    <dbReference type="NCBI Taxonomy" id="1996"/>
    <lineage>
        <taxon>Bacteria</taxon>
        <taxon>Bacillati</taxon>
        <taxon>Actinomycetota</taxon>
        <taxon>Actinomycetes</taxon>
        <taxon>Streptosporangiales</taxon>
        <taxon>Streptosporangiaceae</taxon>
        <taxon>Microtetraspora</taxon>
    </lineage>
</organism>
<keyword evidence="2" id="KW-0812">Transmembrane</keyword>
<comment type="caution">
    <text evidence="4">The sequence shown here is derived from an EMBL/GenBank/DDBJ whole genome shotgun (WGS) entry which is preliminary data.</text>
</comment>
<dbReference type="Gene3D" id="1.20.120.1220">
    <property type="match status" value="1"/>
</dbReference>
<dbReference type="RefSeq" id="WP_061255423.1">
    <property type="nucleotide sequence ID" value="NZ_JBFALK010000002.1"/>
</dbReference>
<evidence type="ECO:0000313" key="4">
    <source>
        <dbReference type="EMBL" id="MEV0968080.1"/>
    </source>
</evidence>
<evidence type="ECO:0000256" key="1">
    <source>
        <dbReference type="ARBA" id="ARBA00005801"/>
    </source>
</evidence>
<keyword evidence="2" id="KW-1133">Transmembrane helix</keyword>
<sequence>MSLAVVAPVSACLLGLIVGAYARAFADGFGEHPDAPLREARDALARATRITPLPRRPFVVEIVMAGVFGLVTWRSASGTGGPAAGVGGGVGAGVTLMTAALLYAAAAGVTLSVIDWRTRRLPDVITLPSYPALAVLLAPTGRLGVALLCGLALGAAYAVLWFVRPAALGLGDVKLAGLVGMVTGAAGVNAVILAAVGAHVLGALYAVGLLITGRATRTTEFPFGPFMLGAALLAVVLPVT</sequence>
<gene>
    <name evidence="4" type="ORF">AB0I59_05560</name>
</gene>
<keyword evidence="2" id="KW-0472">Membrane</keyword>
<dbReference type="GO" id="GO:0016787">
    <property type="term" value="F:hydrolase activity"/>
    <property type="evidence" value="ECO:0007669"/>
    <property type="project" value="UniProtKB-KW"/>
</dbReference>
<feature type="transmembrane region" description="Helical" evidence="2">
    <location>
        <begin position="58"/>
        <end position="76"/>
    </location>
</feature>
<reference evidence="4 5" key="1">
    <citation type="submission" date="2024-06" db="EMBL/GenBank/DDBJ databases">
        <title>The Natural Products Discovery Center: Release of the First 8490 Sequenced Strains for Exploring Actinobacteria Biosynthetic Diversity.</title>
        <authorList>
            <person name="Kalkreuter E."/>
            <person name="Kautsar S.A."/>
            <person name="Yang D."/>
            <person name="Bader C.D."/>
            <person name="Teijaro C.N."/>
            <person name="Fluegel L."/>
            <person name="Davis C.M."/>
            <person name="Simpson J.R."/>
            <person name="Lauterbach L."/>
            <person name="Steele A.D."/>
            <person name="Gui C."/>
            <person name="Meng S."/>
            <person name="Li G."/>
            <person name="Viehrig K."/>
            <person name="Ye F."/>
            <person name="Su P."/>
            <person name="Kiefer A.F."/>
            <person name="Nichols A."/>
            <person name="Cepeda A.J."/>
            <person name="Yan W."/>
            <person name="Fan B."/>
            <person name="Jiang Y."/>
            <person name="Adhikari A."/>
            <person name="Zheng C.-J."/>
            <person name="Schuster L."/>
            <person name="Cowan T.M."/>
            <person name="Smanski M.J."/>
            <person name="Chevrette M.G."/>
            <person name="De Carvalho L.P.S."/>
            <person name="Shen B."/>
        </authorList>
    </citation>
    <scope>NUCLEOTIDE SEQUENCE [LARGE SCALE GENOMIC DNA]</scope>
    <source>
        <strain evidence="4 5">NPDC050100</strain>
    </source>
</reference>
<feature type="transmembrane region" description="Helical" evidence="2">
    <location>
        <begin position="143"/>
        <end position="163"/>
    </location>
</feature>
<dbReference type="InterPro" id="IPR000045">
    <property type="entry name" value="Prepilin_IV_endopep_pep"/>
</dbReference>
<dbReference type="EMBL" id="JBFALK010000002">
    <property type="protein sequence ID" value="MEV0968080.1"/>
    <property type="molecule type" value="Genomic_DNA"/>
</dbReference>
<feature type="transmembrane region" description="Helical" evidence="2">
    <location>
        <begin position="221"/>
        <end position="239"/>
    </location>
</feature>
<proteinExistence type="inferred from homology"/>
<dbReference type="Pfam" id="PF01478">
    <property type="entry name" value="Peptidase_A24"/>
    <property type="match status" value="1"/>
</dbReference>
<dbReference type="Proteomes" id="UP001551675">
    <property type="component" value="Unassembled WGS sequence"/>
</dbReference>
<protein>
    <submittedName>
        <fullName evidence="4">A24 family peptidase</fullName>
        <ecNumber evidence="4">3.4.23.-</ecNumber>
    </submittedName>
</protein>
<accession>A0ABV3G8W8</accession>